<sequence>MYNELTSNPMFGLILSMAVYLIALAFFKKFPFPLFNPLIISIAVIILILVVFKIPYENYYIGGEMLNVLITPATVALAIPLYKTFHLLKKHAKSISIGIITGSLLGTFLTGIFAILFGVGQKIIVSIMPKSVTTAIALGITEKMGGVTAVTLVMVIFTGVIGAIIGPSVLKWFKITDPVAQGIALGSSAHAIGTSKALEMGRVQGAMAGLAIGVTGIVTVFAAPFMMGIVNQLFF</sequence>
<dbReference type="OrthoDB" id="9811701at2"/>
<accession>A0A1H9RKD0</accession>
<feature type="transmembrane region" description="Helical" evidence="5">
    <location>
        <begin position="147"/>
        <end position="170"/>
    </location>
</feature>
<reference evidence="6 7" key="1">
    <citation type="submission" date="2016-10" db="EMBL/GenBank/DDBJ databases">
        <authorList>
            <person name="de Groot N.N."/>
        </authorList>
    </citation>
    <scope>NUCLEOTIDE SEQUENCE [LARGE SCALE GENOMIC DNA]</scope>
    <source>
        <strain evidence="6 7">DSM 13760</strain>
    </source>
</reference>
<evidence type="ECO:0000256" key="3">
    <source>
        <dbReference type="ARBA" id="ARBA00022989"/>
    </source>
</evidence>
<dbReference type="InterPro" id="IPR007300">
    <property type="entry name" value="CidB/LrgB"/>
</dbReference>
<feature type="transmembrane region" description="Helical" evidence="5">
    <location>
        <begin position="60"/>
        <end position="82"/>
    </location>
</feature>
<comment type="subcellular location">
    <subcellularLocation>
        <location evidence="1">Membrane</location>
        <topology evidence="1">Multi-pass membrane protein</topology>
    </subcellularLocation>
</comment>
<gene>
    <name evidence="6" type="ORF">SAMN04488559_104106</name>
</gene>
<evidence type="ECO:0000313" key="6">
    <source>
        <dbReference type="EMBL" id="SER73038.1"/>
    </source>
</evidence>
<keyword evidence="4 5" id="KW-0472">Membrane</keyword>
<dbReference type="Pfam" id="PF04172">
    <property type="entry name" value="LrgB"/>
    <property type="match status" value="1"/>
</dbReference>
<dbReference type="PANTHER" id="PTHR30249">
    <property type="entry name" value="PUTATIVE SEROTONIN TRANSPORTER"/>
    <property type="match status" value="1"/>
</dbReference>
<dbReference type="PANTHER" id="PTHR30249:SF0">
    <property type="entry name" value="PLASTIDAL GLYCOLATE_GLYCERATE TRANSLOCATOR 1, CHLOROPLASTIC"/>
    <property type="match status" value="1"/>
</dbReference>
<feature type="transmembrane region" description="Helical" evidence="5">
    <location>
        <begin position="34"/>
        <end position="54"/>
    </location>
</feature>
<keyword evidence="7" id="KW-1185">Reference proteome</keyword>
<feature type="transmembrane region" description="Helical" evidence="5">
    <location>
        <begin position="94"/>
        <end position="117"/>
    </location>
</feature>
<proteinExistence type="predicted"/>
<dbReference type="AlphaFoldDB" id="A0A1H9RKD0"/>
<keyword evidence="3 5" id="KW-1133">Transmembrane helix</keyword>
<evidence type="ECO:0000256" key="5">
    <source>
        <dbReference type="SAM" id="Phobius"/>
    </source>
</evidence>
<feature type="transmembrane region" description="Helical" evidence="5">
    <location>
        <begin position="6"/>
        <end position="27"/>
    </location>
</feature>
<name>A0A1H9RKD0_9LACT</name>
<dbReference type="GO" id="GO:0016020">
    <property type="term" value="C:membrane"/>
    <property type="evidence" value="ECO:0007669"/>
    <property type="project" value="UniProtKB-SubCell"/>
</dbReference>
<keyword evidence="2 5" id="KW-0812">Transmembrane</keyword>
<feature type="transmembrane region" description="Helical" evidence="5">
    <location>
        <begin position="206"/>
        <end position="230"/>
    </location>
</feature>
<organism evidence="6 7">
    <name type="scientific">Isobaculum melis</name>
    <dbReference type="NCBI Taxonomy" id="142588"/>
    <lineage>
        <taxon>Bacteria</taxon>
        <taxon>Bacillati</taxon>
        <taxon>Bacillota</taxon>
        <taxon>Bacilli</taxon>
        <taxon>Lactobacillales</taxon>
        <taxon>Carnobacteriaceae</taxon>
        <taxon>Isobaculum</taxon>
    </lineage>
</organism>
<dbReference type="RefSeq" id="WP_092650918.1">
    <property type="nucleotide sequence ID" value="NZ_FOHA01000004.1"/>
</dbReference>
<evidence type="ECO:0000256" key="1">
    <source>
        <dbReference type="ARBA" id="ARBA00004141"/>
    </source>
</evidence>
<protein>
    <submittedName>
        <fullName evidence="6">TIGR00659 family protein</fullName>
    </submittedName>
</protein>
<evidence type="ECO:0000256" key="2">
    <source>
        <dbReference type="ARBA" id="ARBA00022692"/>
    </source>
</evidence>
<dbReference type="STRING" id="142588.SAMN04488559_104106"/>
<evidence type="ECO:0000313" key="7">
    <source>
        <dbReference type="Proteomes" id="UP000198948"/>
    </source>
</evidence>
<evidence type="ECO:0000256" key="4">
    <source>
        <dbReference type="ARBA" id="ARBA00023136"/>
    </source>
</evidence>
<dbReference type="Proteomes" id="UP000198948">
    <property type="component" value="Unassembled WGS sequence"/>
</dbReference>
<dbReference type="EMBL" id="FOHA01000004">
    <property type="protein sequence ID" value="SER73038.1"/>
    <property type="molecule type" value="Genomic_DNA"/>
</dbReference>